<organism evidence="3 4">
    <name type="scientific">Paraburkholderia metrosideri</name>
    <dbReference type="NCBI Taxonomy" id="580937"/>
    <lineage>
        <taxon>Bacteria</taxon>
        <taxon>Pseudomonadati</taxon>
        <taxon>Pseudomonadota</taxon>
        <taxon>Betaproteobacteria</taxon>
        <taxon>Burkholderiales</taxon>
        <taxon>Burkholderiaceae</taxon>
        <taxon>Paraburkholderia</taxon>
    </lineage>
</organism>
<feature type="compositionally biased region" description="Gly residues" evidence="1">
    <location>
        <begin position="90"/>
        <end position="99"/>
    </location>
</feature>
<keyword evidence="4" id="KW-1185">Reference proteome</keyword>
<feature type="signal peptide" evidence="2">
    <location>
        <begin position="1"/>
        <end position="27"/>
    </location>
</feature>
<evidence type="ECO:0000313" key="3">
    <source>
        <dbReference type="EMBL" id="CAD6556445.1"/>
    </source>
</evidence>
<evidence type="ECO:0008006" key="5">
    <source>
        <dbReference type="Google" id="ProtNLM"/>
    </source>
</evidence>
<dbReference type="EMBL" id="CAJHCP010000016">
    <property type="protein sequence ID" value="CAD6556445.1"/>
    <property type="molecule type" value="Genomic_DNA"/>
</dbReference>
<gene>
    <name evidence="3" type="ORF">LMG28140_05893</name>
</gene>
<evidence type="ECO:0000256" key="2">
    <source>
        <dbReference type="SAM" id="SignalP"/>
    </source>
</evidence>
<protein>
    <recommendedName>
        <fullName evidence="5">Lipoprotein</fullName>
    </recommendedName>
</protein>
<feature type="region of interest" description="Disordered" evidence="1">
    <location>
        <begin position="54"/>
        <end position="99"/>
    </location>
</feature>
<comment type="caution">
    <text evidence="3">The sequence shown here is derived from an EMBL/GenBank/DDBJ whole genome shotgun (WGS) entry which is preliminary data.</text>
</comment>
<keyword evidence="2" id="KW-0732">Signal</keyword>
<dbReference type="Proteomes" id="UP000598032">
    <property type="component" value="Unassembled WGS sequence"/>
</dbReference>
<dbReference type="RefSeq" id="WP_201645797.1">
    <property type="nucleotide sequence ID" value="NZ_CAJHCP010000016.1"/>
</dbReference>
<evidence type="ECO:0000313" key="4">
    <source>
        <dbReference type="Proteomes" id="UP000598032"/>
    </source>
</evidence>
<name>A0ABM8P4X8_9BURK</name>
<accession>A0ABM8P4X8</accession>
<feature type="chain" id="PRO_5047512843" description="Lipoprotein" evidence="2">
    <location>
        <begin position="28"/>
        <end position="99"/>
    </location>
</feature>
<sequence length="99" mass="10061">MNRLVFTVGAACVASLSGLAGSSTVFAQSDQTVQSDVIQHPVTNFSSTTAAISDNFQYMNHPPPPVAPASSPSSNGGRGHRRRQTSTDSGSGGGASVQP</sequence>
<proteinExistence type="predicted"/>
<reference evidence="3 4" key="1">
    <citation type="submission" date="2020-10" db="EMBL/GenBank/DDBJ databases">
        <authorList>
            <person name="Peeters C."/>
        </authorList>
    </citation>
    <scope>NUCLEOTIDE SEQUENCE [LARGE SCALE GENOMIC DNA]</scope>
    <source>
        <strain evidence="3 4">LMG 28140</strain>
    </source>
</reference>
<evidence type="ECO:0000256" key="1">
    <source>
        <dbReference type="SAM" id="MobiDB-lite"/>
    </source>
</evidence>